<keyword evidence="2" id="KW-0472">Membrane</keyword>
<dbReference type="Proteomes" id="UP000332933">
    <property type="component" value="Unassembled WGS sequence"/>
</dbReference>
<dbReference type="EMBL" id="VJMH01000142">
    <property type="protein sequence ID" value="KAF0718540.1"/>
    <property type="molecule type" value="Genomic_DNA"/>
</dbReference>
<feature type="transmembrane region" description="Helical" evidence="2">
    <location>
        <begin position="25"/>
        <end position="52"/>
    </location>
</feature>
<protein>
    <submittedName>
        <fullName evidence="4">Aste57867_1642 protein</fullName>
    </submittedName>
</protein>
<feature type="compositionally biased region" description="Polar residues" evidence="1">
    <location>
        <begin position="124"/>
        <end position="144"/>
    </location>
</feature>
<keyword evidence="2" id="KW-1133">Transmembrane helix</keyword>
<proteinExistence type="predicted"/>
<keyword evidence="5" id="KW-1185">Reference proteome</keyword>
<gene>
    <name evidence="4" type="primary">Aste57867_1642</name>
    <name evidence="3" type="ORF">As57867_001640</name>
    <name evidence="4" type="ORF">ASTE57867_1642</name>
</gene>
<evidence type="ECO:0000256" key="2">
    <source>
        <dbReference type="SAM" id="Phobius"/>
    </source>
</evidence>
<sequence>MAPIAAVAADDPVVGMMLTADGSTLLTALSVTFYVILGIAVFIILVGLFFCWMNKRADADFEDHHTYRELEDGAQVQPRPQNTICSTGTGGVALDKPDKRVVLNPIKKTRSKPLPAKVKEAMSPRTNAATNNMSSPSTGSVTHL</sequence>
<reference evidence="3" key="2">
    <citation type="submission" date="2019-06" db="EMBL/GenBank/DDBJ databases">
        <title>Genomics analysis of Aphanomyces spp. identifies a new class of oomycete effector associated with host adaptation.</title>
        <authorList>
            <person name="Gaulin E."/>
        </authorList>
    </citation>
    <scope>NUCLEOTIDE SEQUENCE</scope>
    <source>
        <strain evidence="3">CBS 578.67</strain>
    </source>
</reference>
<name>A0A485K5L4_9STRA</name>
<feature type="region of interest" description="Disordered" evidence="1">
    <location>
        <begin position="113"/>
        <end position="144"/>
    </location>
</feature>
<reference evidence="4 5" key="1">
    <citation type="submission" date="2019-03" db="EMBL/GenBank/DDBJ databases">
        <authorList>
            <person name="Gaulin E."/>
            <person name="Dumas B."/>
        </authorList>
    </citation>
    <scope>NUCLEOTIDE SEQUENCE [LARGE SCALE GENOMIC DNA]</scope>
    <source>
        <strain evidence="4">CBS 568.67</strain>
    </source>
</reference>
<accession>A0A485K5L4</accession>
<keyword evidence="2" id="KW-0812">Transmembrane</keyword>
<evidence type="ECO:0000256" key="1">
    <source>
        <dbReference type="SAM" id="MobiDB-lite"/>
    </source>
</evidence>
<dbReference type="AlphaFoldDB" id="A0A485K5L4"/>
<evidence type="ECO:0000313" key="3">
    <source>
        <dbReference type="EMBL" id="KAF0718540.1"/>
    </source>
</evidence>
<organism evidence="4 5">
    <name type="scientific">Aphanomyces stellatus</name>
    <dbReference type="NCBI Taxonomy" id="120398"/>
    <lineage>
        <taxon>Eukaryota</taxon>
        <taxon>Sar</taxon>
        <taxon>Stramenopiles</taxon>
        <taxon>Oomycota</taxon>
        <taxon>Saprolegniomycetes</taxon>
        <taxon>Saprolegniales</taxon>
        <taxon>Verrucalvaceae</taxon>
        <taxon>Aphanomyces</taxon>
    </lineage>
</organism>
<evidence type="ECO:0000313" key="5">
    <source>
        <dbReference type="Proteomes" id="UP000332933"/>
    </source>
</evidence>
<dbReference type="OrthoDB" id="79104at2759"/>
<evidence type="ECO:0000313" key="4">
    <source>
        <dbReference type="EMBL" id="VFT78855.1"/>
    </source>
</evidence>
<dbReference type="EMBL" id="CAADRA010000142">
    <property type="protein sequence ID" value="VFT78855.1"/>
    <property type="molecule type" value="Genomic_DNA"/>
</dbReference>